<reference evidence="7" key="1">
    <citation type="submission" date="2015-11" db="EMBL/GenBank/DDBJ databases">
        <title>De novo transcriptome assembly of four potential Pierce s Disease insect vectors from Arizona vineyards.</title>
        <authorList>
            <person name="Tassone E.E."/>
        </authorList>
    </citation>
    <scope>NUCLEOTIDE SEQUENCE</scope>
</reference>
<keyword evidence="5 6" id="KW-0143">Chaperone</keyword>
<dbReference type="PANTHER" id="PTHR13137:SF6">
    <property type="entry name" value="SUCCINATE DEHYDROGENASE ASSEMBLY FACTOR 3, MITOCHONDRIAL"/>
    <property type="match status" value="1"/>
</dbReference>
<comment type="similarity">
    <text evidence="2 6">Belongs to the complex I LYR family. SDHAF3 subfamily.</text>
</comment>
<evidence type="ECO:0000313" key="7">
    <source>
        <dbReference type="EMBL" id="JAT04374.1"/>
    </source>
</evidence>
<dbReference type="EMBL" id="GECU01003333">
    <property type="protein sequence ID" value="JAT04374.1"/>
    <property type="molecule type" value="Transcribed_RNA"/>
</dbReference>
<proteinExistence type="inferred from homology"/>
<dbReference type="InterPro" id="IPR008381">
    <property type="entry name" value="SDHAF3/Sdh7"/>
</dbReference>
<dbReference type="PANTHER" id="PTHR13137">
    <property type="entry name" value="DC11 ACN9 HOMOLOG"/>
    <property type="match status" value="1"/>
</dbReference>
<name>A0A1B6JZR4_9HEMI</name>
<accession>A0A1B6JZR4</accession>
<sequence>MCLLFYYLGVFFEMHNGVLHVRKVRLLYKTILKLHRGLPEALQSLGDNYVKDEFKRHKKCNSAETAQFMMEWTHYAVVLANQLGLQEPKPSLEVGTDLDEKTLELMREDQVVQLYEMLQAAKGETTAT</sequence>
<evidence type="ECO:0000256" key="4">
    <source>
        <dbReference type="ARBA" id="ARBA00023128"/>
    </source>
</evidence>
<keyword evidence="4 6" id="KW-0496">Mitochondrion</keyword>
<dbReference type="GO" id="GO:0005759">
    <property type="term" value="C:mitochondrial matrix"/>
    <property type="evidence" value="ECO:0007669"/>
    <property type="project" value="UniProtKB-SubCell"/>
</dbReference>
<keyword evidence="3" id="KW-0809">Transit peptide</keyword>
<organism evidence="7">
    <name type="scientific">Homalodisca liturata</name>
    <dbReference type="NCBI Taxonomy" id="320908"/>
    <lineage>
        <taxon>Eukaryota</taxon>
        <taxon>Metazoa</taxon>
        <taxon>Ecdysozoa</taxon>
        <taxon>Arthropoda</taxon>
        <taxon>Hexapoda</taxon>
        <taxon>Insecta</taxon>
        <taxon>Pterygota</taxon>
        <taxon>Neoptera</taxon>
        <taxon>Paraneoptera</taxon>
        <taxon>Hemiptera</taxon>
        <taxon>Auchenorrhyncha</taxon>
        <taxon>Membracoidea</taxon>
        <taxon>Cicadellidae</taxon>
        <taxon>Cicadellinae</taxon>
        <taxon>Proconiini</taxon>
        <taxon>Homalodisca</taxon>
    </lineage>
</organism>
<dbReference type="Pfam" id="PF13233">
    <property type="entry name" value="Complex1_LYR_2"/>
    <property type="match status" value="1"/>
</dbReference>
<evidence type="ECO:0000256" key="2">
    <source>
        <dbReference type="ARBA" id="ARBA00006020"/>
    </source>
</evidence>
<dbReference type="GO" id="GO:0005758">
    <property type="term" value="C:mitochondrial intermembrane space"/>
    <property type="evidence" value="ECO:0007669"/>
    <property type="project" value="TreeGrafter"/>
</dbReference>
<gene>
    <name evidence="7" type="ORF">g.7579</name>
</gene>
<comment type="function">
    <text evidence="6">Plays an essential role in the assembly of succinate dehydrogenase (SDH), an enzyme complex (also referred to as respiratory complex II) that is a component of both the tricarboxylic acid (TCA) cycle and the mitochondrial electron transport chain, and which couples the oxidation of succinate to fumarate with the reduction of ubiquinone (coenzyme Q) to ubiquinol. Promotes maturation of the iron-sulfur protein subunit of the SDH catalytic dimer, protecting it from the deleterious effects of oxidants. May act together with SDHAF1.</text>
</comment>
<comment type="subcellular location">
    <subcellularLocation>
        <location evidence="1 6">Mitochondrion matrix</location>
    </subcellularLocation>
</comment>
<evidence type="ECO:0000256" key="5">
    <source>
        <dbReference type="ARBA" id="ARBA00023186"/>
    </source>
</evidence>
<dbReference type="AlphaFoldDB" id="A0A1B6JZR4"/>
<dbReference type="CDD" id="cd20270">
    <property type="entry name" value="Complex1_LYR_SDHAF3_LYRM10"/>
    <property type="match status" value="1"/>
</dbReference>
<dbReference type="GO" id="GO:0034553">
    <property type="term" value="P:mitochondrial respiratory chain complex II assembly"/>
    <property type="evidence" value="ECO:0007669"/>
    <property type="project" value="UniProtKB-UniRule"/>
</dbReference>
<dbReference type="GO" id="GO:0006105">
    <property type="term" value="P:succinate metabolic process"/>
    <property type="evidence" value="ECO:0007669"/>
    <property type="project" value="TreeGrafter"/>
</dbReference>
<evidence type="ECO:0000256" key="3">
    <source>
        <dbReference type="ARBA" id="ARBA00022946"/>
    </source>
</evidence>
<evidence type="ECO:0000256" key="6">
    <source>
        <dbReference type="RuleBase" id="RU368039"/>
    </source>
</evidence>
<protein>
    <recommendedName>
        <fullName evidence="6">Succinate dehydrogenase assembly factor 3</fullName>
        <shortName evidence="6">SDH assembly factor 3</shortName>
        <shortName evidence="6">SDHAF3</shortName>
    </recommendedName>
</protein>
<comment type="subunit">
    <text evidence="6">Interacts with the iron-sulfur protein subunit within the SDH catalytic dimer.</text>
</comment>
<evidence type="ECO:0000256" key="1">
    <source>
        <dbReference type="ARBA" id="ARBA00004305"/>
    </source>
</evidence>